<dbReference type="AlphaFoldDB" id="A1WXJ8"/>
<evidence type="ECO:0000259" key="3">
    <source>
        <dbReference type="Pfam" id="PF00892"/>
    </source>
</evidence>
<feature type="transmembrane region" description="Helical" evidence="2">
    <location>
        <begin position="7"/>
        <end position="26"/>
    </location>
</feature>
<keyword evidence="5" id="KW-1185">Reference proteome</keyword>
<evidence type="ECO:0000256" key="2">
    <source>
        <dbReference type="SAM" id="Phobius"/>
    </source>
</evidence>
<sequence length="321" mass="33470">MLNRALLSGLVAGIFSVSLWGSLPLLRQLTELPAMMTTVVALAAAAAVAWCSAIFVREPHSRMPDPDLSYWLGGVLSLVAALYLYFAALAWGEPARVTLVTYLWPVVFVLVANWLAGCGVQLRVLLGMGVAFIGVAPLILGDAPAGAETPLVAYVFGVISGCAWAAFSVYLTQAGTIPFRGYARMFAQAAVIAVVLAVLFGESVGTPQSTDWLAAALIGVGPYGIAFMTWGFALRKGPTGLLGVLTYMVPVISAVVLVLTGFTEPELALLVAGLAVVGGALLAQSAEAQSESGAAERDPDAVEDASARRAMDRASPENIRE</sequence>
<feature type="transmembrane region" description="Helical" evidence="2">
    <location>
        <begin position="122"/>
        <end position="140"/>
    </location>
</feature>
<keyword evidence="2" id="KW-0472">Membrane</keyword>
<dbReference type="SUPFAM" id="SSF103481">
    <property type="entry name" value="Multidrug resistance efflux transporter EmrE"/>
    <property type="match status" value="2"/>
</dbReference>
<reference evidence="5" key="1">
    <citation type="submission" date="2006-12" db="EMBL/GenBank/DDBJ databases">
        <title>Complete sequence of Halorhodospira halophila SL1.</title>
        <authorList>
            <consortium name="US DOE Joint Genome Institute"/>
            <person name="Copeland A."/>
            <person name="Lucas S."/>
            <person name="Lapidus A."/>
            <person name="Barry K."/>
            <person name="Detter J.C."/>
            <person name="Glavina del Rio T."/>
            <person name="Hammon N."/>
            <person name="Israni S."/>
            <person name="Dalin E."/>
            <person name="Tice H."/>
            <person name="Pitluck S."/>
            <person name="Saunders E."/>
            <person name="Brettin T."/>
            <person name="Bruce D."/>
            <person name="Han C."/>
            <person name="Tapia R."/>
            <person name="Schmutz J."/>
            <person name="Larimer F."/>
            <person name="Land M."/>
            <person name="Hauser L."/>
            <person name="Kyrpides N."/>
            <person name="Mikhailova N."/>
            <person name="Hoff W."/>
            <person name="Richardson P."/>
        </authorList>
    </citation>
    <scope>NUCLEOTIDE SEQUENCE [LARGE SCALE GENOMIC DNA]</scope>
    <source>
        <strain evidence="5">DSM 244 / SL1</strain>
    </source>
</reference>
<keyword evidence="2" id="KW-0812">Transmembrane</keyword>
<feature type="compositionally biased region" description="Basic and acidic residues" evidence="1">
    <location>
        <begin position="294"/>
        <end position="321"/>
    </location>
</feature>
<feature type="transmembrane region" description="Helical" evidence="2">
    <location>
        <begin position="212"/>
        <end position="234"/>
    </location>
</feature>
<evidence type="ECO:0000313" key="5">
    <source>
        <dbReference type="Proteomes" id="UP000000647"/>
    </source>
</evidence>
<keyword evidence="2" id="KW-1133">Transmembrane helix</keyword>
<evidence type="ECO:0000313" key="4">
    <source>
        <dbReference type="EMBL" id="ABM62410.1"/>
    </source>
</evidence>
<feature type="transmembrane region" description="Helical" evidence="2">
    <location>
        <begin position="182"/>
        <end position="200"/>
    </location>
</feature>
<feature type="transmembrane region" description="Helical" evidence="2">
    <location>
        <begin position="68"/>
        <end position="91"/>
    </location>
</feature>
<dbReference type="Pfam" id="PF00892">
    <property type="entry name" value="EamA"/>
    <property type="match status" value="1"/>
</dbReference>
<dbReference type="InterPro" id="IPR037185">
    <property type="entry name" value="EmrE-like"/>
</dbReference>
<proteinExistence type="predicted"/>
<dbReference type="STRING" id="349124.Hhal_1646"/>
<dbReference type="InterPro" id="IPR000620">
    <property type="entry name" value="EamA_dom"/>
</dbReference>
<feature type="transmembrane region" description="Helical" evidence="2">
    <location>
        <begin position="32"/>
        <end position="56"/>
    </location>
</feature>
<dbReference type="Proteomes" id="UP000000647">
    <property type="component" value="Chromosome"/>
</dbReference>
<organism evidence="4 5">
    <name type="scientific">Halorhodospira halophila (strain DSM 244 / SL1)</name>
    <name type="common">Ectothiorhodospira halophila (strain DSM 244 / SL1)</name>
    <dbReference type="NCBI Taxonomy" id="349124"/>
    <lineage>
        <taxon>Bacteria</taxon>
        <taxon>Pseudomonadati</taxon>
        <taxon>Pseudomonadota</taxon>
        <taxon>Gammaproteobacteria</taxon>
        <taxon>Chromatiales</taxon>
        <taxon>Ectothiorhodospiraceae</taxon>
        <taxon>Halorhodospira</taxon>
    </lineage>
</organism>
<gene>
    <name evidence="4" type="ordered locus">Hhal_1646</name>
</gene>
<dbReference type="GO" id="GO:0016020">
    <property type="term" value="C:membrane"/>
    <property type="evidence" value="ECO:0007669"/>
    <property type="project" value="InterPro"/>
</dbReference>
<feature type="region of interest" description="Disordered" evidence="1">
    <location>
        <begin position="288"/>
        <end position="321"/>
    </location>
</feature>
<feature type="transmembrane region" description="Helical" evidence="2">
    <location>
        <begin position="152"/>
        <end position="170"/>
    </location>
</feature>
<dbReference type="eggNOG" id="COG0697">
    <property type="taxonomic scope" value="Bacteria"/>
</dbReference>
<name>A1WXJ8_HALHL</name>
<feature type="transmembrane region" description="Helical" evidence="2">
    <location>
        <begin position="97"/>
        <end position="115"/>
    </location>
</feature>
<feature type="transmembrane region" description="Helical" evidence="2">
    <location>
        <begin position="241"/>
        <end position="261"/>
    </location>
</feature>
<dbReference type="KEGG" id="hha:Hhal_1646"/>
<accession>A1WXJ8</accession>
<evidence type="ECO:0000256" key="1">
    <source>
        <dbReference type="SAM" id="MobiDB-lite"/>
    </source>
</evidence>
<protein>
    <recommendedName>
        <fullName evidence="3">EamA domain-containing protein</fullName>
    </recommendedName>
</protein>
<dbReference type="EMBL" id="CP000544">
    <property type="protein sequence ID" value="ABM62410.1"/>
    <property type="molecule type" value="Genomic_DNA"/>
</dbReference>
<reference evidence="4 5" key="2">
    <citation type="journal article" date="2013" name="Stand. Genomic Sci.">
        <title>Complete genome sequence of Halorhodospira halophila SL1.</title>
        <authorList>
            <person name="Challacombe J.F."/>
            <person name="Majid S."/>
            <person name="Deole R."/>
            <person name="Brettin T.S."/>
            <person name="Bruce D."/>
            <person name="Delano S.F."/>
            <person name="Detter J.C."/>
            <person name="Gleasner C.D."/>
            <person name="Han C.S."/>
            <person name="Misra M."/>
            <person name="Reitenga K.G."/>
            <person name="Mikhailova N."/>
            <person name="Woyke T."/>
            <person name="Pitluck S."/>
            <person name="Nolan M."/>
            <person name="Land M.L."/>
            <person name="Saunders E."/>
            <person name="Tapia R."/>
            <person name="Lapidus A."/>
            <person name="Ivanova N."/>
            <person name="Hoff W.D."/>
        </authorList>
    </citation>
    <scope>NUCLEOTIDE SEQUENCE [LARGE SCALE GENOMIC DNA]</scope>
    <source>
        <strain evidence="5">DSM 244 / SL1</strain>
    </source>
</reference>
<feature type="domain" description="EamA" evidence="3">
    <location>
        <begin position="8"/>
        <end position="136"/>
    </location>
</feature>
<dbReference type="HOGENOM" id="CLU_067094_0_0_6"/>